<dbReference type="CDD" id="cd00254">
    <property type="entry name" value="LT-like"/>
    <property type="match status" value="1"/>
</dbReference>
<organism evidence="3 4">
    <name type="scientific">Dermacoccus barathri</name>
    <dbReference type="NCBI Taxonomy" id="322601"/>
    <lineage>
        <taxon>Bacteria</taxon>
        <taxon>Bacillati</taxon>
        <taxon>Actinomycetota</taxon>
        <taxon>Actinomycetes</taxon>
        <taxon>Micrococcales</taxon>
        <taxon>Dermacoccaceae</taxon>
        <taxon>Dermacoccus</taxon>
    </lineage>
</organism>
<name>A0ABN2B5M2_9MICO</name>
<dbReference type="Pfam" id="PF01464">
    <property type="entry name" value="SLT"/>
    <property type="match status" value="1"/>
</dbReference>
<gene>
    <name evidence="3" type="ORF">GCM10009762_03630</name>
</gene>
<evidence type="ECO:0000256" key="1">
    <source>
        <dbReference type="SAM" id="MobiDB-lite"/>
    </source>
</evidence>
<evidence type="ECO:0000313" key="4">
    <source>
        <dbReference type="Proteomes" id="UP001501288"/>
    </source>
</evidence>
<dbReference type="InterPro" id="IPR023346">
    <property type="entry name" value="Lysozyme-like_dom_sf"/>
</dbReference>
<dbReference type="EMBL" id="BAAANV010000014">
    <property type="protein sequence ID" value="GAA1532946.1"/>
    <property type="molecule type" value="Genomic_DNA"/>
</dbReference>
<dbReference type="PANTHER" id="PTHR37423:SF2">
    <property type="entry name" value="MEMBRANE-BOUND LYTIC MUREIN TRANSGLYCOSYLASE C"/>
    <property type="match status" value="1"/>
</dbReference>
<dbReference type="PANTHER" id="PTHR37423">
    <property type="entry name" value="SOLUBLE LYTIC MUREIN TRANSGLYCOSYLASE-RELATED"/>
    <property type="match status" value="1"/>
</dbReference>
<dbReference type="RefSeq" id="WP_346029496.1">
    <property type="nucleotide sequence ID" value="NZ_BAAANV010000014.1"/>
</dbReference>
<dbReference type="InterPro" id="IPR008258">
    <property type="entry name" value="Transglycosylase_SLT_dom_1"/>
</dbReference>
<feature type="region of interest" description="Disordered" evidence="1">
    <location>
        <begin position="193"/>
        <end position="220"/>
    </location>
</feature>
<comment type="caution">
    <text evidence="3">The sequence shown here is derived from an EMBL/GenBank/DDBJ whole genome shotgun (WGS) entry which is preliminary data.</text>
</comment>
<dbReference type="Gene3D" id="1.10.530.10">
    <property type="match status" value="1"/>
</dbReference>
<dbReference type="Proteomes" id="UP001501288">
    <property type="component" value="Unassembled WGS sequence"/>
</dbReference>
<dbReference type="SUPFAM" id="SSF53955">
    <property type="entry name" value="Lysozyme-like"/>
    <property type="match status" value="1"/>
</dbReference>
<sequence>MPATRASRTRWVTVVAVTLLVLSLPFIAAKAYVALKPEPRPPSSFDNPIGPLDARMVPNGWAPYIEAASRESGVPAPVLAAQLEAESKWDPQARSSVGAQGLAQFMPDTWETYGRGGDVYDPKDAIAAQGRFMKHLLEQSRNSGYDRHPYELALAGYNAGFGAVQKFKDIPPYPETEDYVVKIRDRTAHYAQRLATPSGGSSAGTSSGSAQALPVRREGS</sequence>
<feature type="compositionally biased region" description="Low complexity" evidence="1">
    <location>
        <begin position="195"/>
        <end position="212"/>
    </location>
</feature>
<evidence type="ECO:0000313" key="3">
    <source>
        <dbReference type="EMBL" id="GAA1532946.1"/>
    </source>
</evidence>
<evidence type="ECO:0000259" key="2">
    <source>
        <dbReference type="Pfam" id="PF01464"/>
    </source>
</evidence>
<feature type="domain" description="Transglycosylase SLT" evidence="2">
    <location>
        <begin position="64"/>
        <end position="169"/>
    </location>
</feature>
<keyword evidence="4" id="KW-1185">Reference proteome</keyword>
<reference evidence="3 4" key="1">
    <citation type="journal article" date="2019" name="Int. J. Syst. Evol. Microbiol.">
        <title>The Global Catalogue of Microorganisms (GCM) 10K type strain sequencing project: providing services to taxonomists for standard genome sequencing and annotation.</title>
        <authorList>
            <consortium name="The Broad Institute Genomics Platform"/>
            <consortium name="The Broad Institute Genome Sequencing Center for Infectious Disease"/>
            <person name="Wu L."/>
            <person name="Ma J."/>
        </authorList>
    </citation>
    <scope>NUCLEOTIDE SEQUENCE [LARGE SCALE GENOMIC DNA]</scope>
    <source>
        <strain evidence="3 4">JCM 14588</strain>
    </source>
</reference>
<protein>
    <recommendedName>
        <fullName evidence="2">Transglycosylase SLT domain-containing protein</fullName>
    </recommendedName>
</protein>
<proteinExistence type="predicted"/>
<accession>A0ABN2B5M2</accession>